<evidence type="ECO:0000256" key="4">
    <source>
        <dbReference type="ARBA" id="ARBA00022741"/>
    </source>
</evidence>
<reference evidence="10 11" key="1">
    <citation type="submission" date="2010-12" db="EMBL/GenBank/DDBJ databases">
        <title>Whole genome sequence of Acidiphilium multivorum AIU301.</title>
        <authorList>
            <person name="Narita-Yamada S."/>
            <person name="Nakamura S."/>
            <person name="Ito N."/>
            <person name="Takarada H."/>
            <person name="Katano Y."/>
            <person name="Nakazawa H."/>
            <person name="Hosoyama A."/>
            <person name="Yamada R."/>
            <person name="Fujita N."/>
        </authorList>
    </citation>
    <scope>NUCLEOTIDE SEQUENCE [LARGE SCALE GENOMIC DNA]</scope>
    <source>
        <strain evidence="11">DSM 11245 / JCM 8867 / AIU301</strain>
    </source>
</reference>
<evidence type="ECO:0000256" key="3">
    <source>
        <dbReference type="ARBA" id="ARBA00022723"/>
    </source>
</evidence>
<dbReference type="GO" id="GO:0061603">
    <property type="term" value="F:molybdenum cofactor guanylyltransferase activity"/>
    <property type="evidence" value="ECO:0007669"/>
    <property type="project" value="UniProtKB-EC"/>
</dbReference>
<dbReference type="Pfam" id="PF12804">
    <property type="entry name" value="NTP_transf_3"/>
    <property type="match status" value="1"/>
</dbReference>
<feature type="binding site" evidence="8">
    <location>
        <position position="95"/>
    </location>
    <ligand>
        <name>GTP</name>
        <dbReference type="ChEBI" id="CHEBI:37565"/>
    </ligand>
</feature>
<sequence length="185" mass="18960">MILAGGAGRRLGGVDKALLILHGRTMLDHAIATVSGQVGAVALSAAGDPARFARFGIPVLEDGRHRGKGPLAGVLAGMRWAAASGGETLLSLPVDTPFAPRDLAARLGAAPAVAASHGRTHHLVALWPVAAADALERFLDGKGPYRVSGFAAEIGMRAVAFADERDPFVNINTQADLDAAEAGRC</sequence>
<dbReference type="NCBIfam" id="TIGR02665">
    <property type="entry name" value="molyb_mobA"/>
    <property type="match status" value="1"/>
</dbReference>
<keyword evidence="6 8" id="KW-0342">GTP-binding</keyword>
<dbReference type="GO" id="GO:0005525">
    <property type="term" value="F:GTP binding"/>
    <property type="evidence" value="ECO:0007669"/>
    <property type="project" value="UniProtKB-UniRule"/>
</dbReference>
<keyword evidence="2 8" id="KW-0808">Transferase</keyword>
<comment type="catalytic activity">
    <reaction evidence="8">
        <text>Mo-molybdopterin + GTP + H(+) = Mo-molybdopterin guanine dinucleotide + diphosphate</text>
        <dbReference type="Rhea" id="RHEA:34243"/>
        <dbReference type="ChEBI" id="CHEBI:15378"/>
        <dbReference type="ChEBI" id="CHEBI:33019"/>
        <dbReference type="ChEBI" id="CHEBI:37565"/>
        <dbReference type="ChEBI" id="CHEBI:71302"/>
        <dbReference type="ChEBI" id="CHEBI:71310"/>
        <dbReference type="EC" id="2.7.7.77"/>
    </reaction>
</comment>
<evidence type="ECO:0000256" key="2">
    <source>
        <dbReference type="ARBA" id="ARBA00022679"/>
    </source>
</evidence>
<dbReference type="InterPro" id="IPR025877">
    <property type="entry name" value="MobA-like_NTP_Trfase"/>
</dbReference>
<dbReference type="HAMAP" id="MF_00316">
    <property type="entry name" value="MobA"/>
    <property type="match status" value="1"/>
</dbReference>
<keyword evidence="5 8" id="KW-0460">Magnesium</keyword>
<dbReference type="KEGG" id="amv:ACMV_17630"/>
<keyword evidence="11" id="KW-1185">Reference proteome</keyword>
<dbReference type="PANTHER" id="PTHR19136">
    <property type="entry name" value="MOLYBDENUM COFACTOR GUANYLYLTRANSFERASE"/>
    <property type="match status" value="1"/>
</dbReference>
<dbReference type="AlphaFoldDB" id="F0IZA0"/>
<dbReference type="GO" id="GO:0005737">
    <property type="term" value="C:cytoplasm"/>
    <property type="evidence" value="ECO:0007669"/>
    <property type="project" value="UniProtKB-SubCell"/>
</dbReference>
<evidence type="ECO:0000256" key="1">
    <source>
        <dbReference type="ARBA" id="ARBA00022490"/>
    </source>
</evidence>
<evidence type="ECO:0000313" key="10">
    <source>
        <dbReference type="EMBL" id="BAJ81110.1"/>
    </source>
</evidence>
<evidence type="ECO:0000256" key="5">
    <source>
        <dbReference type="ARBA" id="ARBA00022842"/>
    </source>
</evidence>
<dbReference type="GO" id="GO:1902758">
    <property type="term" value="P:bis(molybdopterin guanine dinucleotide)molybdenum biosynthetic process"/>
    <property type="evidence" value="ECO:0007669"/>
    <property type="project" value="TreeGrafter"/>
</dbReference>
<dbReference type="HOGENOM" id="CLU_055597_5_0_5"/>
<comment type="caution">
    <text evidence="8">Lacks conserved residue(s) required for the propagation of feature annotation.</text>
</comment>
<keyword evidence="1 8" id="KW-0963">Cytoplasm</keyword>
<feature type="binding site" evidence="8">
    <location>
        <position position="62"/>
    </location>
    <ligand>
        <name>GTP</name>
        <dbReference type="ChEBI" id="CHEBI:37565"/>
    </ligand>
</feature>
<dbReference type="InterPro" id="IPR029044">
    <property type="entry name" value="Nucleotide-diphossugar_trans"/>
</dbReference>
<keyword evidence="7 8" id="KW-0501">Molybdenum cofactor biosynthesis</keyword>
<comment type="similarity">
    <text evidence="8">Belongs to the MobA family.</text>
</comment>
<evidence type="ECO:0000256" key="8">
    <source>
        <dbReference type="HAMAP-Rule" id="MF_00316"/>
    </source>
</evidence>
<comment type="subcellular location">
    <subcellularLocation>
        <location evidence="8">Cytoplasm</location>
    </subcellularLocation>
</comment>
<keyword evidence="4 8" id="KW-0547">Nucleotide-binding</keyword>
<keyword evidence="3 8" id="KW-0479">Metal-binding</keyword>
<accession>F0IZA0</accession>
<comment type="domain">
    <text evidence="8">The N-terminal domain determines nucleotide recognition and specific binding, while the C-terminal domain determines the specific binding to the target protein.</text>
</comment>
<feature type="binding site" evidence="8">
    <location>
        <position position="16"/>
    </location>
    <ligand>
        <name>GTP</name>
        <dbReference type="ChEBI" id="CHEBI:37565"/>
    </ligand>
</feature>
<evidence type="ECO:0000256" key="7">
    <source>
        <dbReference type="ARBA" id="ARBA00023150"/>
    </source>
</evidence>
<dbReference type="Gene3D" id="3.90.550.10">
    <property type="entry name" value="Spore Coat Polysaccharide Biosynthesis Protein SpsA, Chain A"/>
    <property type="match status" value="1"/>
</dbReference>
<proteinExistence type="inferred from homology"/>
<comment type="subunit">
    <text evidence="8">Monomer.</text>
</comment>
<comment type="function">
    <text evidence="8">Transfers a GMP moiety from GTP to Mo-molybdopterin (Mo-MPT) cofactor (Moco or molybdenum cofactor) to form Mo-molybdopterin guanine dinucleotide (Mo-MGD) cofactor.</text>
</comment>
<feature type="domain" description="MobA-like NTP transferase" evidence="9">
    <location>
        <begin position="2"/>
        <end position="147"/>
    </location>
</feature>
<evidence type="ECO:0000259" key="9">
    <source>
        <dbReference type="Pfam" id="PF12804"/>
    </source>
</evidence>
<protein>
    <recommendedName>
        <fullName evidence="8">Molybdenum cofactor guanylyltransferase</fullName>
        <shortName evidence="8">MoCo guanylyltransferase</shortName>
        <ecNumber evidence="8">2.7.7.77</ecNumber>
    </recommendedName>
    <alternativeName>
        <fullName evidence="8">GTP:molybdopterin guanylyltransferase</fullName>
    </alternativeName>
    <alternativeName>
        <fullName evidence="8">Mo-MPT guanylyltransferase</fullName>
    </alternativeName>
    <alternativeName>
        <fullName evidence="8">Molybdopterin guanylyltransferase</fullName>
    </alternativeName>
    <alternativeName>
        <fullName evidence="8">Molybdopterin-guanine dinucleotide synthase</fullName>
        <shortName evidence="8">MGD synthase</shortName>
    </alternativeName>
</protein>
<dbReference type="EC" id="2.7.7.77" evidence="8"/>
<dbReference type="EMBL" id="AP012035">
    <property type="protein sequence ID" value="BAJ81110.1"/>
    <property type="molecule type" value="Genomic_DNA"/>
</dbReference>
<feature type="binding site" evidence="8">
    <location>
        <begin position="3"/>
        <end position="5"/>
    </location>
    <ligand>
        <name>GTP</name>
        <dbReference type="ChEBI" id="CHEBI:37565"/>
    </ligand>
</feature>
<dbReference type="CDD" id="cd02503">
    <property type="entry name" value="MobA"/>
    <property type="match status" value="1"/>
</dbReference>
<evidence type="ECO:0000313" key="11">
    <source>
        <dbReference type="Proteomes" id="UP000007100"/>
    </source>
</evidence>
<feature type="binding site" evidence="8">
    <location>
        <position position="95"/>
    </location>
    <ligand>
        <name>Mg(2+)</name>
        <dbReference type="ChEBI" id="CHEBI:18420"/>
    </ligand>
</feature>
<dbReference type="Proteomes" id="UP000007100">
    <property type="component" value="Chromosome"/>
</dbReference>
<name>F0IZA0_ACIMA</name>
<organism evidence="10 11">
    <name type="scientific">Acidiphilium multivorum (strain DSM 11245 / JCM 8867 / NBRC 100883 / AIU 301)</name>
    <dbReference type="NCBI Taxonomy" id="926570"/>
    <lineage>
        <taxon>Bacteria</taxon>
        <taxon>Pseudomonadati</taxon>
        <taxon>Pseudomonadota</taxon>
        <taxon>Alphaproteobacteria</taxon>
        <taxon>Acetobacterales</taxon>
        <taxon>Acidocellaceae</taxon>
        <taxon>Acidiphilium</taxon>
    </lineage>
</organism>
<comment type="cofactor">
    <cofactor evidence="8">
        <name>Mg(2+)</name>
        <dbReference type="ChEBI" id="CHEBI:18420"/>
    </cofactor>
</comment>
<dbReference type="InterPro" id="IPR013482">
    <property type="entry name" value="Molybde_CF_guanTrfase"/>
</dbReference>
<dbReference type="GO" id="GO:0046872">
    <property type="term" value="F:metal ion binding"/>
    <property type="evidence" value="ECO:0007669"/>
    <property type="project" value="UniProtKB-KW"/>
</dbReference>
<dbReference type="SUPFAM" id="SSF53448">
    <property type="entry name" value="Nucleotide-diphospho-sugar transferases"/>
    <property type="match status" value="1"/>
</dbReference>
<evidence type="ECO:0000256" key="6">
    <source>
        <dbReference type="ARBA" id="ARBA00023134"/>
    </source>
</evidence>
<dbReference type="PANTHER" id="PTHR19136:SF81">
    <property type="entry name" value="MOLYBDENUM COFACTOR GUANYLYLTRANSFERASE"/>
    <property type="match status" value="1"/>
</dbReference>
<gene>
    <name evidence="8 10" type="primary">mobA</name>
    <name evidence="10" type="ordered locus">ACMV_17630</name>
</gene>